<dbReference type="InterPro" id="IPR011020">
    <property type="entry name" value="HTTM-like"/>
</dbReference>
<evidence type="ECO:0000259" key="6">
    <source>
        <dbReference type="SMART" id="SM00752"/>
    </source>
</evidence>
<dbReference type="AlphaFoldDB" id="A0A1H7SV16"/>
<feature type="transmembrane region" description="Helical" evidence="5">
    <location>
        <begin position="256"/>
        <end position="283"/>
    </location>
</feature>
<dbReference type="Proteomes" id="UP000182719">
    <property type="component" value="Unassembled WGS sequence"/>
</dbReference>
<comment type="subcellular location">
    <subcellularLocation>
        <location evidence="1">Endomembrane system</location>
        <topology evidence="1">Multi-pass membrane protein</topology>
    </subcellularLocation>
</comment>
<keyword evidence="3 5" id="KW-1133">Transmembrane helix</keyword>
<evidence type="ECO:0000256" key="4">
    <source>
        <dbReference type="ARBA" id="ARBA00023136"/>
    </source>
</evidence>
<protein>
    <submittedName>
        <fullName evidence="7">Antimicrobial peptide system protein, SdpB family</fullName>
    </submittedName>
</protein>
<dbReference type="InterPro" id="IPR023894">
    <property type="entry name" value="Sporulation_SdpB"/>
</dbReference>
<sequence length="328" mass="36080">MLTWLGLRAQRWVAGPAPWTNVYGLARTLIALATCGTLAFNHSSTLFRPAVGVPQVPLCDGIRQISLFCVLPSGWLEVARWTAVLLLLGVASGWRPRITGFIHWWTAISLQWSGILTDGGDQIASILALLLLPVTLTDGRRWHWAAALPPEEGSEIGRLIARSSWLLVRAQVALIYFHACIGKFQVPEWVDGTALYYWLLDPSVGAPDWLARWMLPLLSHPIVALLTWSVLLLELGLAAGLLLGPTGRQVLLPLGFAFHAGIALFHGLISFVLVMFGALILLLRPFSEEFRFEWLVAPLRRWWMPAAPPASPLPLEAAASVSEVSKLS</sequence>
<evidence type="ECO:0000256" key="5">
    <source>
        <dbReference type="SAM" id="Phobius"/>
    </source>
</evidence>
<evidence type="ECO:0000256" key="1">
    <source>
        <dbReference type="ARBA" id="ARBA00004127"/>
    </source>
</evidence>
<proteinExistence type="predicted"/>
<dbReference type="InterPro" id="IPR052964">
    <property type="entry name" value="Sporulation_signal_mat"/>
</dbReference>
<keyword evidence="8" id="KW-1185">Reference proteome</keyword>
<evidence type="ECO:0000313" key="7">
    <source>
        <dbReference type="EMBL" id="SEL76255.1"/>
    </source>
</evidence>
<organism evidence="7 8">
    <name type="scientific">Stigmatella aurantiaca</name>
    <dbReference type="NCBI Taxonomy" id="41"/>
    <lineage>
        <taxon>Bacteria</taxon>
        <taxon>Pseudomonadati</taxon>
        <taxon>Myxococcota</taxon>
        <taxon>Myxococcia</taxon>
        <taxon>Myxococcales</taxon>
        <taxon>Cystobacterineae</taxon>
        <taxon>Archangiaceae</taxon>
        <taxon>Stigmatella</taxon>
    </lineage>
</organism>
<dbReference type="OrthoDB" id="128729at2"/>
<dbReference type="EMBL" id="FOAP01000008">
    <property type="protein sequence ID" value="SEL76255.1"/>
    <property type="molecule type" value="Genomic_DNA"/>
</dbReference>
<evidence type="ECO:0000256" key="3">
    <source>
        <dbReference type="ARBA" id="ARBA00022989"/>
    </source>
</evidence>
<dbReference type="PANTHER" id="PTHR39535">
    <property type="entry name" value="SPORULATION-DELAYING PROTEIN SDPB"/>
    <property type="match status" value="1"/>
</dbReference>
<gene>
    <name evidence="7" type="ORF">SAMN05444354_108141</name>
</gene>
<evidence type="ECO:0000256" key="2">
    <source>
        <dbReference type="ARBA" id="ARBA00022692"/>
    </source>
</evidence>
<dbReference type="GO" id="GO:0012505">
    <property type="term" value="C:endomembrane system"/>
    <property type="evidence" value="ECO:0007669"/>
    <property type="project" value="UniProtKB-SubCell"/>
</dbReference>
<reference evidence="8" key="1">
    <citation type="submission" date="2016-10" db="EMBL/GenBank/DDBJ databases">
        <authorList>
            <person name="Varghese N."/>
            <person name="Submissions S."/>
        </authorList>
    </citation>
    <scope>NUCLEOTIDE SEQUENCE [LARGE SCALE GENOMIC DNA]</scope>
    <source>
        <strain evidence="8">DSM 17044</strain>
    </source>
</reference>
<feature type="transmembrane region" description="Helical" evidence="5">
    <location>
        <begin position="222"/>
        <end position="244"/>
    </location>
</feature>
<dbReference type="PANTHER" id="PTHR39535:SF2">
    <property type="entry name" value="HTTM DOMAIN-CONTAINING PROTEIN"/>
    <property type="match status" value="1"/>
</dbReference>
<name>A0A1H7SV16_STIAU</name>
<dbReference type="RefSeq" id="WP_075007525.1">
    <property type="nucleotide sequence ID" value="NZ_FOAP01000008.1"/>
</dbReference>
<keyword evidence="2 5" id="KW-0812">Transmembrane</keyword>
<dbReference type="SMART" id="SM00752">
    <property type="entry name" value="HTTM"/>
    <property type="match status" value="1"/>
</dbReference>
<feature type="domain" description="HTTM-like" evidence="6">
    <location>
        <begin position="15"/>
        <end position="287"/>
    </location>
</feature>
<accession>A0A1H7SV16</accession>
<keyword evidence="4 5" id="KW-0472">Membrane</keyword>
<evidence type="ECO:0000313" key="8">
    <source>
        <dbReference type="Proteomes" id="UP000182719"/>
    </source>
</evidence>
<dbReference type="NCBIfam" id="TIGR04033">
    <property type="entry name" value="export_SdpB"/>
    <property type="match status" value="1"/>
</dbReference>